<gene>
    <name evidence="3" type="ORF">FF124_16630</name>
</gene>
<dbReference type="AlphaFoldDB" id="A0A5C4JMR6"/>
<keyword evidence="1" id="KW-0456">Lyase</keyword>
<sequence>MSSEENIQKAADRLWQAWQAGETTAPIRDLLDEGDVAAAYAVQEINTRRWLGGEERQLSGRKIGLTSKAVQKQLGVGQPDYGMLFADMEVMDGEEIAFSRVMQPKVEAEIAYVIAAPLTGGFITMVDLMASIGYVVPAIEVVGSRVANWDIRITDTIADNASSGLYVLGQSPKRLGDFDQRMCGMVMFRNNQPVSVGAGAACMGSPLNAALWLARTMAKAGRALGPGDVILSGALGPMAPAAPGDVFETRINGLGSVRAAFSKD</sequence>
<dbReference type="Gene3D" id="3.90.850.10">
    <property type="entry name" value="Fumarylacetoacetase-like, C-terminal domain"/>
    <property type="match status" value="1"/>
</dbReference>
<dbReference type="PANTHER" id="PTHR30143:SF0">
    <property type="entry name" value="2-KETO-4-PENTENOATE HYDRATASE"/>
    <property type="match status" value="1"/>
</dbReference>
<organism evidence="3 4">
    <name type="scientific">Martelella lutilitoris</name>
    <dbReference type="NCBI Taxonomy" id="2583532"/>
    <lineage>
        <taxon>Bacteria</taxon>
        <taxon>Pseudomonadati</taxon>
        <taxon>Pseudomonadota</taxon>
        <taxon>Alphaproteobacteria</taxon>
        <taxon>Hyphomicrobiales</taxon>
        <taxon>Aurantimonadaceae</taxon>
        <taxon>Martelella</taxon>
    </lineage>
</organism>
<evidence type="ECO:0000256" key="1">
    <source>
        <dbReference type="ARBA" id="ARBA00023239"/>
    </source>
</evidence>
<evidence type="ECO:0000259" key="2">
    <source>
        <dbReference type="Pfam" id="PF01557"/>
    </source>
</evidence>
<dbReference type="PANTHER" id="PTHR30143">
    <property type="entry name" value="ACID HYDRATASE"/>
    <property type="match status" value="1"/>
</dbReference>
<dbReference type="OrthoDB" id="9792137at2"/>
<dbReference type="SUPFAM" id="SSF56529">
    <property type="entry name" value="FAH"/>
    <property type="match status" value="1"/>
</dbReference>
<dbReference type="GO" id="GO:0005737">
    <property type="term" value="C:cytoplasm"/>
    <property type="evidence" value="ECO:0007669"/>
    <property type="project" value="TreeGrafter"/>
</dbReference>
<dbReference type="InterPro" id="IPR011234">
    <property type="entry name" value="Fumarylacetoacetase-like_C"/>
</dbReference>
<evidence type="ECO:0000313" key="3">
    <source>
        <dbReference type="EMBL" id="TNB46620.1"/>
    </source>
</evidence>
<comment type="caution">
    <text evidence="3">The sequence shown here is derived from an EMBL/GenBank/DDBJ whole genome shotgun (WGS) entry which is preliminary data.</text>
</comment>
<dbReference type="Proteomes" id="UP000307874">
    <property type="component" value="Unassembled WGS sequence"/>
</dbReference>
<keyword evidence="4" id="KW-1185">Reference proteome</keyword>
<proteinExistence type="predicted"/>
<dbReference type="RefSeq" id="WP_138749609.1">
    <property type="nucleotide sequence ID" value="NZ_VCLB01000009.1"/>
</dbReference>
<accession>A0A5C4JMR6</accession>
<name>A0A5C4JMR6_9HYPH</name>
<protein>
    <submittedName>
        <fullName evidence="3">2-keto-4-pentenoate hydratase</fullName>
    </submittedName>
</protein>
<evidence type="ECO:0000313" key="4">
    <source>
        <dbReference type="Proteomes" id="UP000307874"/>
    </source>
</evidence>
<dbReference type="InterPro" id="IPR050772">
    <property type="entry name" value="Hydratase-Decarb/MhpD_sf"/>
</dbReference>
<feature type="domain" description="Fumarylacetoacetase-like C-terminal" evidence="2">
    <location>
        <begin position="77"/>
        <end position="259"/>
    </location>
</feature>
<reference evidence="3 4" key="1">
    <citation type="submission" date="2019-06" db="EMBL/GenBank/DDBJ databases">
        <title>Martelella lutilitoris sp. nov., isolated from a tidal mudflat.</title>
        <authorList>
            <person name="Kim Y.-J."/>
        </authorList>
    </citation>
    <scope>NUCLEOTIDE SEQUENCE [LARGE SCALE GENOMIC DNA]</scope>
    <source>
        <strain evidence="3 4">GH2-6</strain>
    </source>
</reference>
<dbReference type="EMBL" id="VCLB01000009">
    <property type="protein sequence ID" value="TNB46620.1"/>
    <property type="molecule type" value="Genomic_DNA"/>
</dbReference>
<dbReference type="GO" id="GO:0008684">
    <property type="term" value="F:2-oxopent-4-enoate hydratase activity"/>
    <property type="evidence" value="ECO:0007669"/>
    <property type="project" value="TreeGrafter"/>
</dbReference>
<dbReference type="Pfam" id="PF01557">
    <property type="entry name" value="FAA_hydrolase"/>
    <property type="match status" value="1"/>
</dbReference>
<dbReference type="InterPro" id="IPR036663">
    <property type="entry name" value="Fumarylacetoacetase_C_sf"/>
</dbReference>